<evidence type="ECO:0000256" key="1">
    <source>
        <dbReference type="SAM" id="MobiDB-lite"/>
    </source>
</evidence>
<proteinExistence type="predicted"/>
<name>A0ABZ3EFV2_9STAP</name>
<protein>
    <submittedName>
        <fullName evidence="2">YjdF family protein</fullName>
    </submittedName>
</protein>
<evidence type="ECO:0000313" key="3">
    <source>
        <dbReference type="Proteomes" id="UP001436297"/>
    </source>
</evidence>
<gene>
    <name evidence="2" type="ORF">QQM35_03715</name>
</gene>
<reference evidence="2 3" key="1">
    <citation type="journal article" date="2024" name="Pathogens">
        <title>Staphylococcus hsinchuensis sp. nov., Isolated from Soymilk.</title>
        <authorList>
            <person name="Wang Y.T."/>
            <person name="Lin Y.C."/>
            <person name="Hsieh Y.H."/>
            <person name="Lin Y.T."/>
            <person name="Hamada M."/>
            <person name="Chen C.C."/>
            <person name="Liou J.S."/>
            <person name="Lee A.Y."/>
            <person name="Zhang W.L."/>
            <person name="Chen Y.T."/>
            <person name="Huang C.H."/>
        </authorList>
    </citation>
    <scope>NUCLEOTIDE SEQUENCE [LARGE SCALE GENOMIC DNA]</scope>
    <source>
        <strain evidence="2 3">H164</strain>
    </source>
</reference>
<accession>A0ABZ3EFV2</accession>
<evidence type="ECO:0000313" key="2">
    <source>
        <dbReference type="EMBL" id="XAF71232.1"/>
    </source>
</evidence>
<feature type="compositionally biased region" description="Basic residues" evidence="1">
    <location>
        <begin position="118"/>
        <end position="135"/>
    </location>
</feature>
<feature type="compositionally biased region" description="Polar residues" evidence="1">
    <location>
        <begin position="79"/>
        <end position="95"/>
    </location>
</feature>
<keyword evidence="3" id="KW-1185">Reference proteome</keyword>
<organism evidence="2 3">
    <name type="scientific">Staphylococcus hsinchuensis</name>
    <dbReference type="NCBI Taxonomy" id="3051183"/>
    <lineage>
        <taxon>Bacteria</taxon>
        <taxon>Bacillati</taxon>
        <taxon>Bacillota</taxon>
        <taxon>Bacilli</taxon>
        <taxon>Bacillales</taxon>
        <taxon>Staphylococcaceae</taxon>
        <taxon>Staphylococcus</taxon>
    </lineage>
</organism>
<sequence length="135" mass="16082">MELNVFHDGQFFVGIVEYQSRSKSKFVKYTFGQEPNDEQILQFIDNQLLILLDKTSTLVPTKIKKQKVNPKRLQRQVAKEQQTPKNMTKAQQALKQEQELNKKESRKKRKARQEAYKTCKRQIKRHKAKQKHKGR</sequence>
<dbReference type="PIRSF" id="PIRSF021328">
    <property type="entry name" value="UCP021328"/>
    <property type="match status" value="1"/>
</dbReference>
<dbReference type="Pfam" id="PF11208">
    <property type="entry name" value="DUF2992"/>
    <property type="match status" value="1"/>
</dbReference>
<dbReference type="InterPro" id="IPR016787">
    <property type="entry name" value="UCP021328"/>
</dbReference>
<dbReference type="Proteomes" id="UP001436297">
    <property type="component" value="Chromosome"/>
</dbReference>
<feature type="compositionally biased region" description="Basic residues" evidence="1">
    <location>
        <begin position="64"/>
        <end position="74"/>
    </location>
</feature>
<feature type="region of interest" description="Disordered" evidence="1">
    <location>
        <begin position="64"/>
        <end position="135"/>
    </location>
</feature>
<dbReference type="EMBL" id="CP128355">
    <property type="protein sequence ID" value="XAF71232.1"/>
    <property type="molecule type" value="Genomic_DNA"/>
</dbReference>
<dbReference type="RefSeq" id="WP_251521261.1">
    <property type="nucleotide sequence ID" value="NZ_CP128355.1"/>
</dbReference>